<dbReference type="Gene3D" id="2.40.40.10">
    <property type="entry name" value="RlpA-like domain"/>
    <property type="match status" value="2"/>
</dbReference>
<dbReference type="Pfam" id="PF03562">
    <property type="entry name" value="MltA"/>
    <property type="match status" value="1"/>
</dbReference>
<dbReference type="CDD" id="cd14485">
    <property type="entry name" value="mltA_like_LT_A"/>
    <property type="match status" value="1"/>
</dbReference>
<dbReference type="GO" id="GO:0009254">
    <property type="term" value="P:peptidoglycan turnover"/>
    <property type="evidence" value="ECO:0007669"/>
    <property type="project" value="InterPro"/>
</dbReference>
<gene>
    <name evidence="7" type="ORF">SAMN06296008_108113</name>
</gene>
<dbReference type="SMART" id="SM00925">
    <property type="entry name" value="MltA"/>
    <property type="match status" value="1"/>
</dbReference>
<dbReference type="InterPro" id="IPR036908">
    <property type="entry name" value="RlpA-like_sf"/>
</dbReference>
<organism evidence="7 8">
    <name type="scientific">Polynucleobacter kasalickyi</name>
    <dbReference type="NCBI Taxonomy" id="1938817"/>
    <lineage>
        <taxon>Bacteria</taxon>
        <taxon>Pseudomonadati</taxon>
        <taxon>Pseudomonadota</taxon>
        <taxon>Betaproteobacteria</taxon>
        <taxon>Burkholderiales</taxon>
        <taxon>Burkholderiaceae</taxon>
        <taxon>Polynucleobacter</taxon>
    </lineage>
</organism>
<evidence type="ECO:0000313" key="7">
    <source>
        <dbReference type="EMBL" id="SMC59216.1"/>
    </source>
</evidence>
<evidence type="ECO:0000256" key="1">
    <source>
        <dbReference type="ARBA" id="ARBA00001420"/>
    </source>
</evidence>
<dbReference type="SUPFAM" id="SSF50685">
    <property type="entry name" value="Barwin-like endoglucanases"/>
    <property type="match status" value="1"/>
</dbReference>
<dbReference type="Proteomes" id="UP000192708">
    <property type="component" value="Unassembled WGS sequence"/>
</dbReference>
<dbReference type="GO" id="GO:0019867">
    <property type="term" value="C:outer membrane"/>
    <property type="evidence" value="ECO:0007669"/>
    <property type="project" value="InterPro"/>
</dbReference>
<keyword evidence="4" id="KW-0961">Cell wall biogenesis/degradation</keyword>
<reference evidence="7 8" key="1">
    <citation type="submission" date="2017-04" db="EMBL/GenBank/DDBJ databases">
        <authorList>
            <person name="Afonso C.L."/>
            <person name="Miller P.J."/>
            <person name="Scott M.A."/>
            <person name="Spackman E."/>
            <person name="Goraichik I."/>
            <person name="Dimitrov K.M."/>
            <person name="Suarez D.L."/>
            <person name="Swayne D.E."/>
        </authorList>
    </citation>
    <scope>NUCLEOTIDE SEQUENCE [LARGE SCALE GENOMIC DNA]</scope>
    <source>
        <strain evidence="7 8">VK13</strain>
    </source>
</reference>
<evidence type="ECO:0000259" key="6">
    <source>
        <dbReference type="SMART" id="SM00925"/>
    </source>
</evidence>
<comment type="catalytic activity">
    <reaction evidence="1">
        <text>Exolytic cleavage of the (1-&gt;4)-beta-glycosidic linkage between N-acetylmuramic acid (MurNAc) and N-acetylglucosamine (GlcNAc) residues in peptidoglycan, from either the reducing or the non-reducing ends of the peptidoglycan chains, with concomitant formation of a 1,6-anhydrobond in the MurNAc residue.</text>
        <dbReference type="EC" id="4.2.2.n1"/>
    </reaction>
</comment>
<evidence type="ECO:0000313" key="8">
    <source>
        <dbReference type="Proteomes" id="UP000192708"/>
    </source>
</evidence>
<proteinExistence type="predicted"/>
<dbReference type="AlphaFoldDB" id="A0A1W2AEW9"/>
<evidence type="ECO:0000256" key="4">
    <source>
        <dbReference type="ARBA" id="ARBA00023316"/>
    </source>
</evidence>
<dbReference type="GO" id="GO:0009253">
    <property type="term" value="P:peptidoglycan catabolic process"/>
    <property type="evidence" value="ECO:0007669"/>
    <property type="project" value="TreeGrafter"/>
</dbReference>
<dbReference type="InterPro" id="IPR010611">
    <property type="entry name" value="3D_dom"/>
</dbReference>
<dbReference type="EC" id="4.2.2.n1" evidence="2"/>
<evidence type="ECO:0000256" key="5">
    <source>
        <dbReference type="ARBA" id="ARBA00030918"/>
    </source>
</evidence>
<dbReference type="GO" id="GO:0008933">
    <property type="term" value="F:peptidoglycan lytic transglycosylase activity"/>
    <property type="evidence" value="ECO:0007669"/>
    <property type="project" value="TreeGrafter"/>
</dbReference>
<dbReference type="InterPro" id="IPR005300">
    <property type="entry name" value="MltA_B"/>
</dbReference>
<evidence type="ECO:0000256" key="2">
    <source>
        <dbReference type="ARBA" id="ARBA00012587"/>
    </source>
</evidence>
<keyword evidence="3" id="KW-0456">Lyase</keyword>
<dbReference type="CDD" id="cd14668">
    <property type="entry name" value="mlta_B"/>
    <property type="match status" value="1"/>
</dbReference>
<dbReference type="PIRSF" id="PIRSF019422">
    <property type="entry name" value="MltA"/>
    <property type="match status" value="1"/>
</dbReference>
<dbReference type="Pfam" id="PF06725">
    <property type="entry name" value="3D"/>
    <property type="match status" value="1"/>
</dbReference>
<keyword evidence="8" id="KW-1185">Reference proteome</keyword>
<dbReference type="EMBL" id="FWXJ01000008">
    <property type="protein sequence ID" value="SMC59216.1"/>
    <property type="molecule type" value="Genomic_DNA"/>
</dbReference>
<protein>
    <recommendedName>
        <fullName evidence="2">peptidoglycan lytic exotransglycosylase</fullName>
        <ecNumber evidence="2">4.2.2.n1</ecNumber>
    </recommendedName>
    <alternativeName>
        <fullName evidence="5">Murein hydrolase A</fullName>
    </alternativeName>
</protein>
<dbReference type="GO" id="GO:0071555">
    <property type="term" value="P:cell wall organization"/>
    <property type="evidence" value="ECO:0007669"/>
    <property type="project" value="UniProtKB-KW"/>
</dbReference>
<name>A0A1W2AEW9_9BURK</name>
<dbReference type="PANTHER" id="PTHR30124">
    <property type="entry name" value="MEMBRANE-BOUND LYTIC MUREIN TRANSGLYCOSYLASE A"/>
    <property type="match status" value="1"/>
</dbReference>
<sequence>MKMRMNKAIPASATNKRMGYSSNKSASIGDLLLKLINELFRKHRKYAFLISSILLISCAHREPSVVKSSQNNSTVSDVAVLMHESTNLSSLPGWNNDSMEDVWVTWQKSCNYIQKAMKHSPLYTACIAATHVKNPTNTEIKQYFENHFQAMPLHQVEPTQGYAQGSSLGLITGYYEPILKGSLTRTRHYQIPLHQYPTGWQSDQKLMRPTRAELLQSGKLKGSELVWVNDPVAAAFMQIQGSGKIQLENGKILRLGFAGTNNQSYASIGNWLIQQKELTASQASMQNIAAWARSHPERVSDLLNANPRYVFFRVLQSKSNEEGPIGALNEPLTAQRSIAVDWQYIPKGSPVFLSTSDPKTGKKIERLVFAQDTGNAIVGSVRADFYWGSGDAAGEKAGMTKQSGSMWLLKPKIK</sequence>
<accession>A0A1W2AEW9</accession>
<evidence type="ECO:0000256" key="3">
    <source>
        <dbReference type="ARBA" id="ARBA00023239"/>
    </source>
</evidence>
<dbReference type="STRING" id="1938817.SAMN06296008_108113"/>
<dbReference type="PANTHER" id="PTHR30124:SF0">
    <property type="entry name" value="MEMBRANE-BOUND LYTIC MUREIN TRANSGLYCOSYLASE A"/>
    <property type="match status" value="1"/>
</dbReference>
<dbReference type="InterPro" id="IPR026044">
    <property type="entry name" value="MltA"/>
</dbReference>
<dbReference type="GO" id="GO:0004553">
    <property type="term" value="F:hydrolase activity, hydrolyzing O-glycosyl compounds"/>
    <property type="evidence" value="ECO:0007669"/>
    <property type="project" value="InterPro"/>
</dbReference>
<feature type="domain" description="Lytic transglycosylase MltA" evidence="6">
    <location>
        <begin position="178"/>
        <end position="313"/>
    </location>
</feature>
<dbReference type="Gene3D" id="2.40.240.50">
    <property type="entry name" value="Barwin-like endoglucanases"/>
    <property type="match status" value="1"/>
</dbReference>